<name>A0A7X2S7N7_9BACI</name>
<keyword evidence="3" id="KW-1185">Reference proteome</keyword>
<feature type="chain" id="PRO_5038562509" evidence="1">
    <location>
        <begin position="18"/>
        <end position="159"/>
    </location>
</feature>
<protein>
    <submittedName>
        <fullName evidence="2">Uncharacterized protein</fullName>
    </submittedName>
</protein>
<dbReference type="PROSITE" id="PS51257">
    <property type="entry name" value="PROKAR_LIPOPROTEIN"/>
    <property type="match status" value="1"/>
</dbReference>
<dbReference type="EMBL" id="WMIB01000020">
    <property type="protein sequence ID" value="MTH54892.1"/>
    <property type="molecule type" value="Genomic_DNA"/>
</dbReference>
<feature type="signal peptide" evidence="1">
    <location>
        <begin position="1"/>
        <end position="17"/>
    </location>
</feature>
<comment type="caution">
    <text evidence="2">The sequence shown here is derived from an EMBL/GenBank/DDBJ whole genome shotgun (WGS) entry which is preliminary data.</text>
</comment>
<dbReference type="AlphaFoldDB" id="A0A7X2S7N7"/>
<evidence type="ECO:0000313" key="2">
    <source>
        <dbReference type="EMBL" id="MTH54892.1"/>
    </source>
</evidence>
<sequence length="159" mass="17332">MKPFISLLACMVIAAAAGCSNDESVKEFNFESEAIEYGMKESPEIKEIIGESKYVGDEKVLVYLFKNETGTGTGTATLVQNKDKVKWVINGPGVVVQQPEGNVGASHTFETPSGLKFELYSGVAENQNVTVETKIDYGVKPHVHEESTIYYYLSAVPGK</sequence>
<organism evidence="2 3">
    <name type="scientific">Metabacillus mangrovi</name>
    <dbReference type="NCBI Taxonomy" id="1491830"/>
    <lineage>
        <taxon>Bacteria</taxon>
        <taxon>Bacillati</taxon>
        <taxon>Bacillota</taxon>
        <taxon>Bacilli</taxon>
        <taxon>Bacillales</taxon>
        <taxon>Bacillaceae</taxon>
        <taxon>Metabacillus</taxon>
    </lineage>
</organism>
<accession>A0A7X2S7N7</accession>
<dbReference type="Proteomes" id="UP000434639">
    <property type="component" value="Unassembled WGS sequence"/>
</dbReference>
<proteinExistence type="predicted"/>
<keyword evidence="1" id="KW-0732">Signal</keyword>
<reference evidence="2 3" key="1">
    <citation type="journal article" date="2017" name="Int. J. Syst. Evol. Microbiol.">
        <title>Bacillus mangrovi sp. nov., isolated from a sediment sample from a mangrove forest.</title>
        <authorList>
            <person name="Gupta V."/>
            <person name="Singh P.K."/>
            <person name="Korpole S."/>
            <person name="Tanuku N.R.S."/>
            <person name="Pinnaka A.K."/>
        </authorList>
    </citation>
    <scope>NUCLEOTIDE SEQUENCE [LARGE SCALE GENOMIC DNA]</scope>
    <source>
        <strain evidence="2 3">KCTC 33872</strain>
    </source>
</reference>
<evidence type="ECO:0000313" key="3">
    <source>
        <dbReference type="Proteomes" id="UP000434639"/>
    </source>
</evidence>
<dbReference type="OrthoDB" id="2922346at2"/>
<gene>
    <name evidence="2" type="ORF">GKZ89_15930</name>
</gene>
<dbReference type="RefSeq" id="WP_155113405.1">
    <property type="nucleotide sequence ID" value="NZ_WMIB01000020.1"/>
</dbReference>
<evidence type="ECO:0000256" key="1">
    <source>
        <dbReference type="SAM" id="SignalP"/>
    </source>
</evidence>